<dbReference type="Proteomes" id="UP000692954">
    <property type="component" value="Unassembled WGS sequence"/>
</dbReference>
<name>A0A8S1MSC2_9CILI</name>
<gene>
    <name evidence="1" type="ORF">PSON_ATCC_30995.1.T0440215</name>
</gene>
<reference evidence="1" key="1">
    <citation type="submission" date="2021-01" db="EMBL/GenBank/DDBJ databases">
        <authorList>
            <consortium name="Genoscope - CEA"/>
            <person name="William W."/>
        </authorList>
    </citation>
    <scope>NUCLEOTIDE SEQUENCE</scope>
</reference>
<sequence>MKSKTIITRRLDINNDPPKQQQAPFFDPCPRFQKKYGVKDDMDRIVAYMYLRENHPNIKQCRDFSQKRICKFDSTQNKVGPPQAKFIKIQPNHSTTSNGWANVGGELKYKFRNGWKTSIEDICIDKNYEDQLDTHFKTKEAQLKHDYKAKIEYMNKYFKEIDQMYQVKDKKESVKKLRILYKKSREDLKPYIKFQGQRFFEILPMMKKRTNTVIEDFKCFKPLCNLELKEKQKYLDDLFKHLNKKTEKEKDPKTKEQDSIDQQQQNEIQIDYNDSISNIHQIKRTYSQMEDVTAEAAAFNQNHYLFEVKDVNSFGQQIRLNKMNKIMNDMFKSQRNFQQDLQNYAYKHLNTSTSCDISVANISQMQQSIQNYKRKELKRMHKSCQQVSYRTHPKSPAMKNSAFQTTATSNHFKF</sequence>
<evidence type="ECO:0000313" key="2">
    <source>
        <dbReference type="Proteomes" id="UP000692954"/>
    </source>
</evidence>
<proteinExistence type="predicted"/>
<dbReference type="AlphaFoldDB" id="A0A8S1MSC2"/>
<dbReference type="OrthoDB" id="294937at2759"/>
<dbReference type="EMBL" id="CAJJDN010000044">
    <property type="protein sequence ID" value="CAD8083080.1"/>
    <property type="molecule type" value="Genomic_DNA"/>
</dbReference>
<accession>A0A8S1MSC2</accession>
<keyword evidence="2" id="KW-1185">Reference proteome</keyword>
<evidence type="ECO:0000313" key="1">
    <source>
        <dbReference type="EMBL" id="CAD8083080.1"/>
    </source>
</evidence>
<comment type="caution">
    <text evidence="1">The sequence shown here is derived from an EMBL/GenBank/DDBJ whole genome shotgun (WGS) entry which is preliminary data.</text>
</comment>
<organism evidence="1 2">
    <name type="scientific">Paramecium sonneborni</name>
    <dbReference type="NCBI Taxonomy" id="65129"/>
    <lineage>
        <taxon>Eukaryota</taxon>
        <taxon>Sar</taxon>
        <taxon>Alveolata</taxon>
        <taxon>Ciliophora</taxon>
        <taxon>Intramacronucleata</taxon>
        <taxon>Oligohymenophorea</taxon>
        <taxon>Peniculida</taxon>
        <taxon>Parameciidae</taxon>
        <taxon>Paramecium</taxon>
    </lineage>
</organism>
<protein>
    <submittedName>
        <fullName evidence="1">Uncharacterized protein</fullName>
    </submittedName>
</protein>